<evidence type="ECO:0000259" key="1">
    <source>
        <dbReference type="PROSITE" id="PS50878"/>
    </source>
</evidence>
<dbReference type="SUPFAM" id="SSF56672">
    <property type="entry name" value="DNA/RNA polymerases"/>
    <property type="match status" value="1"/>
</dbReference>
<dbReference type="NCBIfam" id="TIGR04416">
    <property type="entry name" value="group_II_RT_mat"/>
    <property type="match status" value="1"/>
</dbReference>
<keyword evidence="3" id="KW-1185">Reference proteome</keyword>
<dbReference type="Proteomes" id="UP000662904">
    <property type="component" value="Chromosome"/>
</dbReference>
<dbReference type="InterPro" id="IPR030931">
    <property type="entry name" value="Group_II_RT_mat"/>
</dbReference>
<evidence type="ECO:0000313" key="2">
    <source>
        <dbReference type="EMBL" id="QSQ09663.1"/>
    </source>
</evidence>
<dbReference type="Pfam" id="PF00078">
    <property type="entry name" value="RVT_1"/>
    <property type="match status" value="1"/>
</dbReference>
<dbReference type="Pfam" id="PF08388">
    <property type="entry name" value="GIIM"/>
    <property type="match status" value="1"/>
</dbReference>
<dbReference type="RefSeq" id="WP_206707008.1">
    <property type="nucleotide sequence ID" value="NZ_CP059066.1"/>
</dbReference>
<evidence type="ECO:0000313" key="3">
    <source>
        <dbReference type="Proteomes" id="UP000662904"/>
    </source>
</evidence>
<feature type="domain" description="Reverse transcriptase" evidence="1">
    <location>
        <begin position="64"/>
        <end position="312"/>
    </location>
</feature>
<dbReference type="InterPro" id="IPR051083">
    <property type="entry name" value="GrpII_Intron_Splice-Mob/Def"/>
</dbReference>
<organism evidence="2 3">
    <name type="scientific">Koleobacter methoxysyntrophicus</name>
    <dbReference type="NCBI Taxonomy" id="2751313"/>
    <lineage>
        <taxon>Bacteria</taxon>
        <taxon>Bacillati</taxon>
        <taxon>Bacillota</taxon>
        <taxon>Clostridia</taxon>
        <taxon>Koleobacterales</taxon>
        <taxon>Koleobacteraceae</taxon>
        <taxon>Koleobacter</taxon>
    </lineage>
</organism>
<name>A0A8A0RN27_9FIRM</name>
<dbReference type="InterPro" id="IPR000477">
    <property type="entry name" value="RT_dom"/>
</dbReference>
<sequence length="430" mass="50665">MANAFERIAQQAERHKRVQTLMHYVSKQNLIEEHRQQQKGKATGIDGVSKEAYGEDLKANIDDLLIRMKAFSYRPQAVRRTYIPKAGSDKMRPLGIPAYEDKLVQGVMRKVLDQIYEGKFYNFSYGFREGKSCHQAIREVNQLIMTKKINFIVDADIKGFFDNVDHEWLMRFLEHDIADKNFLRYIKRFLKAGIMEDMKYHESDRGTPQGGLISPVCANVYLHYVLDMWFDKVVKKQCKGEAHIVRYADDFICMFQYENEANAFYKALDARLKKFNLELAKDKSKIIRFGRFAKQHSADGKTDTFDFLGFTHINGETLTGKYTVLHRTSKKKLKAKKQKVRDWLKENIHGKPSDTIELLNKKLVGHYRYYGISGNYEGLLKFYRYIRIALFKTLTRRSQRAYLTWRRFRMLLEKHPIAEPRIYVNIWQAA</sequence>
<proteinExistence type="predicted"/>
<dbReference type="InterPro" id="IPR043502">
    <property type="entry name" value="DNA/RNA_pol_sf"/>
</dbReference>
<accession>A0A8A0RN27</accession>
<protein>
    <submittedName>
        <fullName evidence="2">Group II intron-encoded protein LtrA</fullName>
    </submittedName>
</protein>
<dbReference type="EMBL" id="CP059066">
    <property type="protein sequence ID" value="QSQ09663.1"/>
    <property type="molecule type" value="Genomic_DNA"/>
</dbReference>
<dbReference type="KEGG" id="kme:H0A61_02042"/>
<dbReference type="PANTHER" id="PTHR34047:SF8">
    <property type="entry name" value="PROTEIN YKFC"/>
    <property type="match status" value="1"/>
</dbReference>
<gene>
    <name evidence="2" type="primary">ltrA_2</name>
    <name evidence="2" type="ORF">H0A61_02042</name>
</gene>
<dbReference type="CDD" id="cd01651">
    <property type="entry name" value="RT_G2_intron"/>
    <property type="match status" value="1"/>
</dbReference>
<reference evidence="2" key="1">
    <citation type="submission" date="2020-07" db="EMBL/GenBank/DDBJ databases">
        <title>Koleobacter methoxysyntrophicus gen. nov., sp. nov., a novel anaerobic bacterium isolated from deep subsurface oil field and proposal of Koleobacterales ord. nov. in the phylum Firmicutes.</title>
        <authorList>
            <person name="Sakamoto S."/>
            <person name="Tamaki H."/>
        </authorList>
    </citation>
    <scope>NUCLEOTIDE SEQUENCE</scope>
    <source>
        <strain evidence="2">NRmbB1</strain>
    </source>
</reference>
<dbReference type="PROSITE" id="PS50878">
    <property type="entry name" value="RT_POL"/>
    <property type="match status" value="1"/>
</dbReference>
<dbReference type="InterPro" id="IPR013597">
    <property type="entry name" value="Mat_intron_G2"/>
</dbReference>
<dbReference type="AlphaFoldDB" id="A0A8A0RN27"/>
<dbReference type="PANTHER" id="PTHR34047">
    <property type="entry name" value="NUCLEAR INTRON MATURASE 1, MITOCHONDRIAL-RELATED"/>
    <property type="match status" value="1"/>
</dbReference>